<comment type="caution">
    <text evidence="4">The sequence shown here is derived from an EMBL/GenBank/DDBJ whole genome shotgun (WGS) entry which is preliminary data.</text>
</comment>
<protein>
    <submittedName>
        <fullName evidence="4">GNAT family N-acetyltransferase</fullName>
    </submittedName>
</protein>
<keyword evidence="1 4" id="KW-0808">Transferase</keyword>
<dbReference type="Gene3D" id="3.40.630.30">
    <property type="match status" value="1"/>
</dbReference>
<evidence type="ECO:0000256" key="1">
    <source>
        <dbReference type="ARBA" id="ARBA00022679"/>
    </source>
</evidence>
<dbReference type="Pfam" id="PF00583">
    <property type="entry name" value="Acetyltransf_1"/>
    <property type="match status" value="1"/>
</dbReference>
<dbReference type="InterPro" id="IPR016181">
    <property type="entry name" value="Acyl_CoA_acyltransferase"/>
</dbReference>
<evidence type="ECO:0000256" key="2">
    <source>
        <dbReference type="ARBA" id="ARBA00023315"/>
    </source>
</evidence>
<name>A0A7K3LZZ6_9ACTN</name>
<dbReference type="CDD" id="cd04301">
    <property type="entry name" value="NAT_SF"/>
    <property type="match status" value="1"/>
</dbReference>
<gene>
    <name evidence="4" type="ORF">F7O44_05865</name>
</gene>
<evidence type="ECO:0000313" key="4">
    <source>
        <dbReference type="EMBL" id="NDL56594.1"/>
    </source>
</evidence>
<reference evidence="4 5" key="1">
    <citation type="submission" date="2019-11" db="EMBL/GenBank/DDBJ databases">
        <authorList>
            <person name="Li X.-J."/>
            <person name="Feng X.-M."/>
        </authorList>
    </citation>
    <scope>NUCLEOTIDE SEQUENCE [LARGE SCALE GENOMIC DNA]</scope>
    <source>
        <strain evidence="4 5">XMNu-373</strain>
    </source>
</reference>
<dbReference type="GO" id="GO:0016747">
    <property type="term" value="F:acyltransferase activity, transferring groups other than amino-acyl groups"/>
    <property type="evidence" value="ECO:0007669"/>
    <property type="project" value="InterPro"/>
</dbReference>
<dbReference type="PANTHER" id="PTHR43877">
    <property type="entry name" value="AMINOALKYLPHOSPHONATE N-ACETYLTRANSFERASE-RELATED-RELATED"/>
    <property type="match status" value="1"/>
</dbReference>
<proteinExistence type="predicted"/>
<keyword evidence="2" id="KW-0012">Acyltransferase</keyword>
<dbReference type="AlphaFoldDB" id="A0A7K3LZZ6"/>
<dbReference type="SUPFAM" id="SSF55729">
    <property type="entry name" value="Acyl-CoA N-acyltransferases (Nat)"/>
    <property type="match status" value="1"/>
</dbReference>
<keyword evidence="5" id="KW-1185">Reference proteome</keyword>
<dbReference type="InterPro" id="IPR050832">
    <property type="entry name" value="Bact_Acetyltransf"/>
</dbReference>
<dbReference type="InterPro" id="IPR000182">
    <property type="entry name" value="GNAT_dom"/>
</dbReference>
<dbReference type="Proteomes" id="UP000460435">
    <property type="component" value="Unassembled WGS sequence"/>
</dbReference>
<evidence type="ECO:0000259" key="3">
    <source>
        <dbReference type="PROSITE" id="PS51186"/>
    </source>
</evidence>
<dbReference type="PROSITE" id="PS51186">
    <property type="entry name" value="GNAT"/>
    <property type="match status" value="1"/>
</dbReference>
<accession>A0A7K3LZZ6</accession>
<organism evidence="4 5">
    <name type="scientific">Phytoactinopolyspora mesophila</name>
    <dbReference type="NCBI Taxonomy" id="2650750"/>
    <lineage>
        <taxon>Bacteria</taxon>
        <taxon>Bacillati</taxon>
        <taxon>Actinomycetota</taxon>
        <taxon>Actinomycetes</taxon>
        <taxon>Jiangellales</taxon>
        <taxon>Jiangellaceae</taxon>
        <taxon>Phytoactinopolyspora</taxon>
    </lineage>
</organism>
<evidence type="ECO:0000313" key="5">
    <source>
        <dbReference type="Proteomes" id="UP000460435"/>
    </source>
</evidence>
<feature type="domain" description="N-acetyltransferase" evidence="3">
    <location>
        <begin position="1"/>
        <end position="170"/>
    </location>
</feature>
<dbReference type="EMBL" id="WLZY01000001">
    <property type="protein sequence ID" value="NDL56594.1"/>
    <property type="molecule type" value="Genomic_DNA"/>
</dbReference>
<dbReference type="PANTHER" id="PTHR43877:SF2">
    <property type="entry name" value="AMINOALKYLPHOSPHONATE N-ACETYLTRANSFERASE-RELATED"/>
    <property type="match status" value="1"/>
</dbReference>
<sequence>MVIKTGTVDDVPAVLAMLDGAVRWLVDNGREDQWGTAPMSAEQRNLDRTTTWARAGELYLAWNDADPVGALAVGDAPAHIPPAAEPELYINLLITDRAHAGLGIGARMLRHAREIATERGLGLLRVDCYAGNDGALVRYYEQQGFTATATFTVEVPKGPWTGQVLEQRLG</sequence>